<evidence type="ECO:0000313" key="1">
    <source>
        <dbReference type="EMBL" id="KQB85978.1"/>
    </source>
</evidence>
<dbReference type="GO" id="GO:0005829">
    <property type="term" value="C:cytosol"/>
    <property type="evidence" value="ECO:0007669"/>
    <property type="project" value="TreeGrafter"/>
</dbReference>
<evidence type="ECO:0000313" key="2">
    <source>
        <dbReference type="Proteomes" id="UP000050488"/>
    </source>
</evidence>
<dbReference type="Gene3D" id="3.30.1240.10">
    <property type="match status" value="1"/>
</dbReference>
<dbReference type="InterPro" id="IPR036412">
    <property type="entry name" value="HAD-like_sf"/>
</dbReference>
<dbReference type="Gene3D" id="3.40.50.1000">
    <property type="entry name" value="HAD superfamily/HAD-like"/>
    <property type="match status" value="1"/>
</dbReference>
<dbReference type="PANTHER" id="PTHR10000">
    <property type="entry name" value="PHOSPHOSERINE PHOSPHATASE"/>
    <property type="match status" value="1"/>
</dbReference>
<sequence>MAQRLVAVDMDGTFLDGQGNIPAAFWDLYPRLREAEIIFVPASGRQLATLRDLFQPLSPHLHFIAENGTVVAQGEQVLSTTPMSADSVHSIIDAVKTSPSPMDLVICKPQVGYVDHPDAAAEVGKYYHSVKTAEDLHSVVDDSVIKVAIYSERDAESYGAPRIREAAPQEHTVISGAHWIDVMSPQANKGRALAQLCETLGISPQNSLAFGDYLNDLELLQQAGTSYAMSNAHPLLKEQADHIAPPNTEAGVITVLESLLA</sequence>
<name>A0A0N8W083_9CORY</name>
<comment type="caution">
    <text evidence="1">The sequence shown here is derived from an EMBL/GenBank/DDBJ whole genome shotgun (WGS) entry which is preliminary data.</text>
</comment>
<dbReference type="STRING" id="1544413.Clow_01720"/>
<dbReference type="Pfam" id="PF08282">
    <property type="entry name" value="Hydrolase_3"/>
    <property type="match status" value="1"/>
</dbReference>
<dbReference type="AlphaFoldDB" id="A0A0N8W083"/>
<protein>
    <submittedName>
        <fullName evidence="1">Flavin mononucleotide phosphatase YbjI</fullName>
        <ecNumber evidence="1">3.1.3.-</ecNumber>
    </submittedName>
</protein>
<dbReference type="PANTHER" id="PTHR10000:SF53">
    <property type="entry name" value="5-AMINO-6-(5-PHOSPHO-D-RIBITYLAMINO)URACIL PHOSPHATASE YBJI-RELATED"/>
    <property type="match status" value="1"/>
</dbReference>
<dbReference type="GO" id="GO:0000287">
    <property type="term" value="F:magnesium ion binding"/>
    <property type="evidence" value="ECO:0007669"/>
    <property type="project" value="TreeGrafter"/>
</dbReference>
<gene>
    <name evidence="1" type="primary">ybjI</name>
    <name evidence="1" type="ORF">Clow_01720</name>
</gene>
<dbReference type="NCBIfam" id="TIGR01484">
    <property type="entry name" value="HAD-SF-IIB"/>
    <property type="match status" value="1"/>
</dbReference>
<accession>A0A0N8W083</accession>
<dbReference type="RefSeq" id="WP_055178313.1">
    <property type="nucleotide sequence ID" value="NZ_JAUSQY010000001.1"/>
</dbReference>
<dbReference type="SFLD" id="SFLDS00003">
    <property type="entry name" value="Haloacid_Dehalogenase"/>
    <property type="match status" value="1"/>
</dbReference>
<proteinExistence type="predicted"/>
<dbReference type="Proteomes" id="UP000050488">
    <property type="component" value="Unassembled WGS sequence"/>
</dbReference>
<keyword evidence="2" id="KW-1185">Reference proteome</keyword>
<dbReference type="InterPro" id="IPR006379">
    <property type="entry name" value="HAD-SF_hydro_IIB"/>
</dbReference>
<reference evidence="1 2" key="1">
    <citation type="submission" date="2015-10" db="EMBL/GenBank/DDBJ databases">
        <title>Corynebacteirum lowii and Corynebacterium oculi species nova, derived from human clinical disease and and emended description of Corynebacterium mastiditis.</title>
        <authorList>
            <person name="Bernard K."/>
            <person name="Pacheco A.L."/>
            <person name="Mcdougall C."/>
            <person name="Burtx T."/>
            <person name="Weibe D."/>
            <person name="Tyler S."/>
            <person name="Olson A.B."/>
            <person name="Cnockaert M."/>
            <person name="Eguchi H."/>
            <person name="Kuwahara T."/>
            <person name="Nakayama-Imaohji H."/>
            <person name="Boudewijins M."/>
            <person name="Van Hoecke F."/>
            <person name="Bernier A.-M."/>
            <person name="Vandamme P."/>
        </authorList>
    </citation>
    <scope>NUCLEOTIDE SEQUENCE [LARGE SCALE GENOMIC DNA]</scope>
    <source>
        <strain evidence="1 2">NML 130206</strain>
    </source>
</reference>
<dbReference type="EMBL" id="LKEV01000005">
    <property type="protein sequence ID" value="KQB85978.1"/>
    <property type="molecule type" value="Genomic_DNA"/>
</dbReference>
<keyword evidence="1" id="KW-0378">Hydrolase</keyword>
<dbReference type="InterPro" id="IPR000150">
    <property type="entry name" value="Cof"/>
</dbReference>
<dbReference type="CDD" id="cd07518">
    <property type="entry name" value="HAD_YbiV-Like"/>
    <property type="match status" value="1"/>
</dbReference>
<dbReference type="SFLD" id="SFLDG01140">
    <property type="entry name" value="C2.B:_Phosphomannomutase_and_P"/>
    <property type="match status" value="1"/>
</dbReference>
<dbReference type="SUPFAM" id="SSF56784">
    <property type="entry name" value="HAD-like"/>
    <property type="match status" value="1"/>
</dbReference>
<organism evidence="1 2">
    <name type="scientific">Corynebacterium lowii</name>
    <dbReference type="NCBI Taxonomy" id="1544413"/>
    <lineage>
        <taxon>Bacteria</taxon>
        <taxon>Bacillati</taxon>
        <taxon>Actinomycetota</taxon>
        <taxon>Actinomycetes</taxon>
        <taxon>Mycobacteriales</taxon>
        <taxon>Corynebacteriaceae</taxon>
        <taxon>Corynebacterium</taxon>
    </lineage>
</organism>
<dbReference type="OrthoDB" id="3180855at2"/>
<dbReference type="GO" id="GO:0016791">
    <property type="term" value="F:phosphatase activity"/>
    <property type="evidence" value="ECO:0007669"/>
    <property type="project" value="TreeGrafter"/>
</dbReference>
<dbReference type="EC" id="3.1.3.-" evidence="1"/>
<dbReference type="InterPro" id="IPR023214">
    <property type="entry name" value="HAD_sf"/>
</dbReference>
<dbReference type="PATRIC" id="fig|1544413.3.peg.1729"/>
<dbReference type="NCBIfam" id="TIGR00099">
    <property type="entry name" value="Cof-subfamily"/>
    <property type="match status" value="1"/>
</dbReference>